<dbReference type="EMBL" id="CP017812">
    <property type="protein sequence ID" value="AOZ73024.1"/>
    <property type="molecule type" value="Genomic_DNA"/>
</dbReference>
<keyword evidence="1" id="KW-0812">Transmembrane</keyword>
<name>A0A1D9ML38_9ACTO</name>
<keyword evidence="1" id="KW-0472">Membrane</keyword>
<feature type="transmembrane region" description="Helical" evidence="1">
    <location>
        <begin position="23"/>
        <end position="43"/>
    </location>
</feature>
<reference evidence="2 3" key="1">
    <citation type="submission" date="2016-10" db="EMBL/GenBank/DDBJ databases">
        <title>Actinomyces aegypiusis sp. nov., isolated from the Aegypius monachus in Qinghai Tibet Plateau China.</title>
        <authorList>
            <person name="Wang Y."/>
        </authorList>
    </citation>
    <scope>NUCLEOTIDE SEQUENCE [LARGE SCALE GENOMIC DNA]</scope>
    <source>
        <strain evidence="2 3">VUL4_3</strain>
    </source>
</reference>
<protein>
    <submittedName>
        <fullName evidence="2">Uncharacterized protein</fullName>
    </submittedName>
</protein>
<dbReference type="AlphaFoldDB" id="A0A1D9ML38"/>
<evidence type="ECO:0000256" key="1">
    <source>
        <dbReference type="SAM" id="Phobius"/>
    </source>
</evidence>
<keyword evidence="3" id="KW-1185">Reference proteome</keyword>
<evidence type="ECO:0000313" key="2">
    <source>
        <dbReference type="EMBL" id="AOZ73024.1"/>
    </source>
</evidence>
<accession>A0A1D9ML38</accession>
<keyword evidence="1" id="KW-1133">Transmembrane helix</keyword>
<dbReference type="STRING" id="1912795.BK816_06760"/>
<proteinExistence type="predicted"/>
<evidence type="ECO:0000313" key="3">
    <source>
        <dbReference type="Proteomes" id="UP000176288"/>
    </source>
</evidence>
<dbReference type="Proteomes" id="UP000176288">
    <property type="component" value="Chromosome"/>
</dbReference>
<dbReference type="KEGG" id="avu:BK816_06760"/>
<organism evidence="2 3">
    <name type="scientific">Boudabousia tangfeifanii</name>
    <dbReference type="NCBI Taxonomy" id="1912795"/>
    <lineage>
        <taxon>Bacteria</taxon>
        <taxon>Bacillati</taxon>
        <taxon>Actinomycetota</taxon>
        <taxon>Actinomycetes</taxon>
        <taxon>Actinomycetales</taxon>
        <taxon>Actinomycetaceae</taxon>
        <taxon>Boudabousia</taxon>
    </lineage>
</organism>
<sequence>MTSQNMETAQVPVEQEDRSLNPWPILGGVVLLFFAIVPLLTLFELAVNWTYIFAAIPLTMAVIFVYLAFQFKKE</sequence>
<feature type="transmembrane region" description="Helical" evidence="1">
    <location>
        <begin position="49"/>
        <end position="69"/>
    </location>
</feature>
<dbReference type="RefSeq" id="WP_071164488.1">
    <property type="nucleotide sequence ID" value="NZ_CP017812.1"/>
</dbReference>
<gene>
    <name evidence="2" type="ORF">BK816_06760</name>
</gene>